<feature type="domain" description="Transglutaminase-like" evidence="2">
    <location>
        <begin position="216"/>
        <end position="274"/>
    </location>
</feature>
<proteinExistence type="predicted"/>
<protein>
    <submittedName>
        <fullName evidence="3">Transglutaminase-like protein</fullName>
    </submittedName>
</protein>
<dbReference type="PROSITE" id="PS51257">
    <property type="entry name" value="PROKAR_LIPOPROTEIN"/>
    <property type="match status" value="1"/>
</dbReference>
<keyword evidence="1" id="KW-0732">Signal</keyword>
<evidence type="ECO:0000313" key="3">
    <source>
        <dbReference type="EMBL" id="EDS19150.1"/>
    </source>
</evidence>
<gene>
    <name evidence="3" type="ORF">CLORAM_01147</name>
</gene>
<dbReference type="InterPro" id="IPR002931">
    <property type="entry name" value="Transglutaminase-like"/>
</dbReference>
<dbReference type="HOGENOM" id="CLU_054517_0_0_9"/>
<sequence>MVMYKRILVVVTVLSCLLTGCSSDNNSNQEYPSDYPTSKSYTVDEILYPEASGALVLDSDVAKVDYSNTNQGYVMAFLKPGVSKRIKIQISKDEQKLNYDLTDEQGVSYPLQLGNGKYLIKILENIEGTQYAIKKSVEVDVILDNELLPFLYPNILVNYKPGDAITTLAIDEVKDEDNDLKRIKKVYEFVANYINYDDDKVALAKQQYLIPNLDEIINNKKGICFDYASMMTAMLRINHIPARLICGGTDKDEYHSWLEVYVKGQGWVNPDIFMDKDTWTIMDPTFASTKYDYEGKYVETARY</sequence>
<evidence type="ECO:0000313" key="4">
    <source>
        <dbReference type="Proteomes" id="UP000005798"/>
    </source>
</evidence>
<dbReference type="SUPFAM" id="SSF54001">
    <property type="entry name" value="Cysteine proteinases"/>
    <property type="match status" value="1"/>
</dbReference>
<evidence type="ECO:0000256" key="1">
    <source>
        <dbReference type="SAM" id="SignalP"/>
    </source>
</evidence>
<dbReference type="AlphaFoldDB" id="B0N3X8"/>
<dbReference type="SMART" id="SM00460">
    <property type="entry name" value="TGc"/>
    <property type="match status" value="1"/>
</dbReference>
<dbReference type="InterPro" id="IPR038765">
    <property type="entry name" value="Papain-like_cys_pep_sf"/>
</dbReference>
<keyword evidence="4" id="KW-1185">Reference proteome</keyword>
<dbReference type="Pfam" id="PF01841">
    <property type="entry name" value="Transglut_core"/>
    <property type="match status" value="1"/>
</dbReference>
<dbReference type="eggNOG" id="COG1305">
    <property type="taxonomic scope" value="Bacteria"/>
</dbReference>
<dbReference type="Proteomes" id="UP000005798">
    <property type="component" value="Unassembled WGS sequence"/>
</dbReference>
<dbReference type="Gene3D" id="3.10.620.30">
    <property type="match status" value="1"/>
</dbReference>
<accession>B0N3X8</accession>
<name>B0N3X8_9FIRM</name>
<reference evidence="3" key="1">
    <citation type="submission" date="2007-11" db="EMBL/GenBank/DDBJ databases">
        <authorList>
            <person name="Fulton L."/>
            <person name="Clifton S."/>
            <person name="Fulton B."/>
            <person name="Xu J."/>
            <person name="Minx P."/>
            <person name="Pepin K.H."/>
            <person name="Johnson M."/>
            <person name="Thiruvilangam P."/>
            <person name="Bhonagiri V."/>
            <person name="Nash W.E."/>
            <person name="Mardis E.R."/>
            <person name="Wilson R.K."/>
        </authorList>
    </citation>
    <scope>NUCLEOTIDE SEQUENCE [LARGE SCALE GENOMIC DNA]</scope>
    <source>
        <strain evidence="3">DSM 1402</strain>
    </source>
</reference>
<feature type="chain" id="PRO_5038430670" evidence="1">
    <location>
        <begin position="25"/>
        <end position="303"/>
    </location>
</feature>
<comment type="caution">
    <text evidence="3">The sequence shown here is derived from an EMBL/GenBank/DDBJ whole genome shotgun (WGS) entry which is preliminary data.</text>
</comment>
<feature type="signal peptide" evidence="1">
    <location>
        <begin position="1"/>
        <end position="24"/>
    </location>
</feature>
<reference evidence="3" key="2">
    <citation type="submission" date="2014-06" db="EMBL/GenBank/DDBJ databases">
        <title>Draft genome sequence of Clostridium ramosum(DSM 1402).</title>
        <authorList>
            <person name="Sudarsanam P."/>
            <person name="Ley R."/>
            <person name="Guruge J."/>
            <person name="Turnbaugh P.J."/>
            <person name="Mahowald M."/>
            <person name="Liep D."/>
            <person name="Gordon J."/>
        </authorList>
    </citation>
    <scope>NUCLEOTIDE SEQUENCE</scope>
    <source>
        <strain evidence="3">DSM 1402</strain>
    </source>
</reference>
<dbReference type="EMBL" id="ABFX02000004">
    <property type="protein sequence ID" value="EDS19150.1"/>
    <property type="molecule type" value="Genomic_DNA"/>
</dbReference>
<evidence type="ECO:0000259" key="2">
    <source>
        <dbReference type="SMART" id="SM00460"/>
    </source>
</evidence>
<dbReference type="PANTHER" id="PTHR33490">
    <property type="entry name" value="BLR5614 PROTEIN-RELATED"/>
    <property type="match status" value="1"/>
</dbReference>
<organism evidence="3 4">
    <name type="scientific">Thomasclavelia ramosa DSM 1402</name>
    <dbReference type="NCBI Taxonomy" id="445974"/>
    <lineage>
        <taxon>Bacteria</taxon>
        <taxon>Bacillati</taxon>
        <taxon>Bacillota</taxon>
        <taxon>Erysipelotrichia</taxon>
        <taxon>Erysipelotrichales</taxon>
        <taxon>Coprobacillaceae</taxon>
        <taxon>Thomasclavelia</taxon>
    </lineage>
</organism>